<dbReference type="SMART" id="SM00866">
    <property type="entry name" value="UTRA"/>
    <property type="match status" value="1"/>
</dbReference>
<dbReference type="Proteomes" id="UP000198519">
    <property type="component" value="Unassembled WGS sequence"/>
</dbReference>
<keyword evidence="3" id="KW-0804">Transcription</keyword>
<keyword evidence="6" id="KW-1185">Reference proteome</keyword>
<gene>
    <name evidence="5" type="ORF">SAMN04487963_1285</name>
</gene>
<protein>
    <submittedName>
        <fullName evidence="5">Transcriptional regulator, GntR family</fullName>
    </submittedName>
</protein>
<dbReference type="PROSITE" id="PS50949">
    <property type="entry name" value="HTH_GNTR"/>
    <property type="match status" value="1"/>
</dbReference>
<dbReference type="GO" id="GO:0003677">
    <property type="term" value="F:DNA binding"/>
    <property type="evidence" value="ECO:0007669"/>
    <property type="project" value="UniProtKB-KW"/>
</dbReference>
<dbReference type="RefSeq" id="WP_175481851.1">
    <property type="nucleotide sequence ID" value="NZ_FOUE01000002.1"/>
</dbReference>
<dbReference type="PANTHER" id="PTHR44846:SF1">
    <property type="entry name" value="MANNOSYL-D-GLYCERATE TRANSPORT_METABOLISM SYSTEM REPRESSOR MNGR-RELATED"/>
    <property type="match status" value="1"/>
</dbReference>
<dbReference type="InterPro" id="IPR036388">
    <property type="entry name" value="WH-like_DNA-bd_sf"/>
</dbReference>
<evidence type="ECO:0000313" key="6">
    <source>
        <dbReference type="Proteomes" id="UP000198519"/>
    </source>
</evidence>
<dbReference type="SUPFAM" id="SSF46785">
    <property type="entry name" value="Winged helix' DNA-binding domain"/>
    <property type="match status" value="1"/>
</dbReference>
<dbReference type="PANTHER" id="PTHR44846">
    <property type="entry name" value="MANNOSYL-D-GLYCERATE TRANSPORT/METABOLISM SYSTEM REPRESSOR MNGR-RELATED"/>
    <property type="match status" value="1"/>
</dbReference>
<dbReference type="InterPro" id="IPR000524">
    <property type="entry name" value="Tscrpt_reg_HTH_GntR"/>
</dbReference>
<evidence type="ECO:0000256" key="2">
    <source>
        <dbReference type="ARBA" id="ARBA00023125"/>
    </source>
</evidence>
<dbReference type="Gene3D" id="1.10.10.10">
    <property type="entry name" value="Winged helix-like DNA-binding domain superfamily/Winged helix DNA-binding domain"/>
    <property type="match status" value="1"/>
</dbReference>
<evidence type="ECO:0000256" key="3">
    <source>
        <dbReference type="ARBA" id="ARBA00023163"/>
    </source>
</evidence>
<dbReference type="PRINTS" id="PR00035">
    <property type="entry name" value="HTHGNTR"/>
</dbReference>
<dbReference type="Pfam" id="PF00392">
    <property type="entry name" value="GntR"/>
    <property type="match status" value="1"/>
</dbReference>
<dbReference type="Gene3D" id="3.40.1410.10">
    <property type="entry name" value="Chorismate lyase-like"/>
    <property type="match status" value="1"/>
</dbReference>
<dbReference type="GO" id="GO:0045892">
    <property type="term" value="P:negative regulation of DNA-templated transcription"/>
    <property type="evidence" value="ECO:0007669"/>
    <property type="project" value="TreeGrafter"/>
</dbReference>
<name>A0A1I4NBY8_9GAMM</name>
<dbReference type="InterPro" id="IPR028978">
    <property type="entry name" value="Chorismate_lyase_/UTRA_dom_sf"/>
</dbReference>
<keyword evidence="2" id="KW-0238">DNA-binding</keyword>
<dbReference type="EMBL" id="FOUE01000002">
    <property type="protein sequence ID" value="SFM13072.1"/>
    <property type="molecule type" value="Genomic_DNA"/>
</dbReference>
<dbReference type="InterPro" id="IPR011663">
    <property type="entry name" value="UTRA"/>
</dbReference>
<dbReference type="InterPro" id="IPR050679">
    <property type="entry name" value="Bact_HTH_transcr_reg"/>
</dbReference>
<keyword evidence="1" id="KW-0805">Transcription regulation</keyword>
<accession>A0A1I4NBY8</accession>
<evidence type="ECO:0000259" key="4">
    <source>
        <dbReference type="PROSITE" id="PS50949"/>
    </source>
</evidence>
<proteinExistence type="predicted"/>
<dbReference type="CDD" id="cd07377">
    <property type="entry name" value="WHTH_GntR"/>
    <property type="match status" value="1"/>
</dbReference>
<dbReference type="AlphaFoldDB" id="A0A1I4NBY8"/>
<organism evidence="5 6">
    <name type="scientific">Marinobacter zhejiangensis</name>
    <dbReference type="NCBI Taxonomy" id="488535"/>
    <lineage>
        <taxon>Bacteria</taxon>
        <taxon>Pseudomonadati</taxon>
        <taxon>Pseudomonadota</taxon>
        <taxon>Gammaproteobacteria</taxon>
        <taxon>Pseudomonadales</taxon>
        <taxon>Marinobacteraceae</taxon>
        <taxon>Marinobacter</taxon>
    </lineage>
</organism>
<evidence type="ECO:0000313" key="5">
    <source>
        <dbReference type="EMBL" id="SFM13072.1"/>
    </source>
</evidence>
<evidence type="ECO:0000256" key="1">
    <source>
        <dbReference type="ARBA" id="ARBA00023015"/>
    </source>
</evidence>
<dbReference type="InterPro" id="IPR036390">
    <property type="entry name" value="WH_DNA-bd_sf"/>
</dbReference>
<dbReference type="GO" id="GO:0003700">
    <property type="term" value="F:DNA-binding transcription factor activity"/>
    <property type="evidence" value="ECO:0007669"/>
    <property type="project" value="InterPro"/>
</dbReference>
<reference evidence="6" key="1">
    <citation type="submission" date="2016-10" db="EMBL/GenBank/DDBJ databases">
        <authorList>
            <person name="Varghese N."/>
            <person name="Submissions S."/>
        </authorList>
    </citation>
    <scope>NUCLEOTIDE SEQUENCE [LARGE SCALE GENOMIC DNA]</scope>
    <source>
        <strain evidence="6">CGMCC 1.7061</strain>
    </source>
</reference>
<dbReference type="STRING" id="488535.SAMN04487963_1285"/>
<dbReference type="SMART" id="SM00345">
    <property type="entry name" value="HTH_GNTR"/>
    <property type="match status" value="1"/>
</dbReference>
<dbReference type="Pfam" id="PF07702">
    <property type="entry name" value="UTRA"/>
    <property type="match status" value="1"/>
</dbReference>
<feature type="domain" description="HTH gntR-type" evidence="4">
    <location>
        <begin position="4"/>
        <end position="72"/>
    </location>
</feature>
<dbReference type="SUPFAM" id="SSF64288">
    <property type="entry name" value="Chorismate lyase-like"/>
    <property type="match status" value="1"/>
</dbReference>
<sequence>MNPPSTYHSVAANLQSWIMSGELPPGSKLPSERRLCERLGVSRVNARDAMHFLEGQGLIYRLNRIGWFVAPAPFIYDPTRTHSLLDEAKSQNRKLDTELIQAARVPAPLAIARKFGIPATTEVLNVLRRRAVDGRWVLLESCYYQEDDFPNLLDQDLTASLNALVRNTYGFKRRRQNIGISSKPLDQVQAQQLRVREGSPSLKLSRDVIVDGRCVVAEAEHWLHDAIEMRMRGRTTG</sequence>